<dbReference type="SUPFAM" id="SSF53850">
    <property type="entry name" value="Periplasmic binding protein-like II"/>
    <property type="match status" value="1"/>
</dbReference>
<gene>
    <name evidence="3" type="ORF">K0U00_25470</name>
</gene>
<organism evidence="3 4">
    <name type="scientific">Paenibacillus sepulcri</name>
    <dbReference type="NCBI Taxonomy" id="359917"/>
    <lineage>
        <taxon>Bacteria</taxon>
        <taxon>Bacillati</taxon>
        <taxon>Bacillota</taxon>
        <taxon>Bacilli</taxon>
        <taxon>Bacillales</taxon>
        <taxon>Paenibacillaceae</taxon>
        <taxon>Paenibacillus</taxon>
    </lineage>
</organism>
<dbReference type="Gene3D" id="3.40.190.10">
    <property type="entry name" value="Periplasmic binding protein-like II"/>
    <property type="match status" value="2"/>
</dbReference>
<keyword evidence="4" id="KW-1185">Reference proteome</keyword>
<feature type="signal peptide" evidence="2">
    <location>
        <begin position="1"/>
        <end position="20"/>
    </location>
</feature>
<comment type="caution">
    <text evidence="3">The sequence shown here is derived from an EMBL/GenBank/DDBJ whole genome shotgun (WGS) entry which is preliminary data.</text>
</comment>
<feature type="region of interest" description="Disordered" evidence="1">
    <location>
        <begin position="28"/>
        <end position="50"/>
    </location>
</feature>
<accession>A0ABS7C9Q0</accession>
<dbReference type="EMBL" id="JAHZIK010000840">
    <property type="protein sequence ID" value="MBW7457396.1"/>
    <property type="molecule type" value="Genomic_DNA"/>
</dbReference>
<feature type="compositionally biased region" description="Low complexity" evidence="1">
    <location>
        <begin position="28"/>
        <end position="46"/>
    </location>
</feature>
<feature type="non-terminal residue" evidence="3">
    <location>
        <position position="224"/>
    </location>
</feature>
<reference evidence="3 4" key="1">
    <citation type="submission" date="2021-07" db="EMBL/GenBank/DDBJ databases">
        <title>Paenibacillus radiodurans sp. nov., isolated from the southeastern edge of Tengger Desert.</title>
        <authorList>
            <person name="Zhang G."/>
        </authorList>
    </citation>
    <scope>NUCLEOTIDE SEQUENCE [LARGE SCALE GENOMIC DNA]</scope>
    <source>
        <strain evidence="3 4">CCM 7311</strain>
    </source>
</reference>
<evidence type="ECO:0000313" key="3">
    <source>
        <dbReference type="EMBL" id="MBW7457396.1"/>
    </source>
</evidence>
<name>A0ABS7C9Q0_9BACL</name>
<keyword evidence="2" id="KW-0732">Signal</keyword>
<dbReference type="Proteomes" id="UP001519887">
    <property type="component" value="Unassembled WGS sequence"/>
</dbReference>
<dbReference type="PROSITE" id="PS51257">
    <property type="entry name" value="PROKAR_LIPOPROTEIN"/>
    <property type="match status" value="1"/>
</dbReference>
<sequence length="224" mass="24796">MKGKAFKAIAFALLLMIVLAGCSSKENNNSPAAAAEPGTDAPAPAATEEEADKPIEISWIASYIPGKDTMAQKYVEERFNMKIDPIGIDRSNWEQQLNIKLAANTKPDFFGNLDSRMDNFKGWVKQGIVGEIPVEKIREFAPKYSQMIDDADPTDWDVPVVDGKNYGIPKIYAEGDSPFVPAFNKAWLTKIGYSEPPKTIAELEDVLTKFRNDDPDGNGKKDTY</sequence>
<evidence type="ECO:0000313" key="4">
    <source>
        <dbReference type="Proteomes" id="UP001519887"/>
    </source>
</evidence>
<evidence type="ECO:0000256" key="2">
    <source>
        <dbReference type="SAM" id="SignalP"/>
    </source>
</evidence>
<protein>
    <submittedName>
        <fullName evidence="3">Extracellular solute-binding protein</fullName>
    </submittedName>
</protein>
<feature type="chain" id="PRO_5046700905" evidence="2">
    <location>
        <begin position="21"/>
        <end position="224"/>
    </location>
</feature>
<evidence type="ECO:0000256" key="1">
    <source>
        <dbReference type="SAM" id="MobiDB-lite"/>
    </source>
</evidence>
<proteinExistence type="predicted"/>